<sequence length="313" mass="35254">MKMLITGGAGFIGCNFVHQMVEKQDHEIVIFDKLTYAANPDYLNDIKSKIEFIKGDIGDSEAVKNVMKDCDMVVNFAAETHVDRSIEDPGVFVKTDVIGTYNLLENVRKYDVEKYLQISTDEVYGSIDNGSFTEKSNIDPSSPYSASKAGADVLVSAYHKTYGAPVIITRSSNNFGPYQFPEKLIPLFILNAIQNKELPVYGDGKNVRDWIYAPDNCAGVYTALMKGKLGEVYNIGGGNEKNNLEITHMILDTLGKPDNLIKFVEDRLGHDRRYSLDSTKIMKLGWKPEHKFEDAIKQTINWYKDNITLFSKF</sequence>
<evidence type="ECO:0000313" key="6">
    <source>
        <dbReference type="Proteomes" id="UP000825933"/>
    </source>
</evidence>
<dbReference type="GO" id="GO:0008460">
    <property type="term" value="F:dTDP-glucose 4,6-dehydratase activity"/>
    <property type="evidence" value="ECO:0007669"/>
    <property type="project" value="UniProtKB-EC"/>
</dbReference>
<comment type="cofactor">
    <cofactor evidence="1">
        <name>NAD(+)</name>
        <dbReference type="ChEBI" id="CHEBI:57540"/>
    </cofactor>
</comment>
<dbReference type="Pfam" id="PF16363">
    <property type="entry name" value="GDP_Man_Dehyd"/>
    <property type="match status" value="1"/>
</dbReference>
<dbReference type="Gene3D" id="3.90.25.10">
    <property type="entry name" value="UDP-galactose 4-epimerase, domain 1"/>
    <property type="match status" value="1"/>
</dbReference>
<dbReference type="NCBIfam" id="TIGR01181">
    <property type="entry name" value="dTDP_gluc_dehyt"/>
    <property type="match status" value="1"/>
</dbReference>
<keyword evidence="2" id="KW-0520">NAD</keyword>
<evidence type="ECO:0000259" key="4">
    <source>
        <dbReference type="Pfam" id="PF16363"/>
    </source>
</evidence>
<dbReference type="Proteomes" id="UP000825933">
    <property type="component" value="Unassembled WGS sequence"/>
</dbReference>
<evidence type="ECO:0000256" key="1">
    <source>
        <dbReference type="ARBA" id="ARBA00001911"/>
    </source>
</evidence>
<gene>
    <name evidence="5" type="primary">rfbB</name>
    <name evidence="5" type="ORF">K8N75_06525</name>
</gene>
<accession>A0A8T5UNY9</accession>
<keyword evidence="6" id="KW-1185">Reference proteome</keyword>
<evidence type="ECO:0000256" key="2">
    <source>
        <dbReference type="ARBA" id="ARBA00023027"/>
    </source>
</evidence>
<dbReference type="RefSeq" id="WP_223791287.1">
    <property type="nucleotide sequence ID" value="NZ_JAIOUQ010000007.1"/>
</dbReference>
<dbReference type="GO" id="GO:0009225">
    <property type="term" value="P:nucleotide-sugar metabolic process"/>
    <property type="evidence" value="ECO:0007669"/>
    <property type="project" value="InterPro"/>
</dbReference>
<organism evidence="5 6">
    <name type="scientific">Methanobacterium spitsbergense</name>
    <dbReference type="NCBI Taxonomy" id="2874285"/>
    <lineage>
        <taxon>Archaea</taxon>
        <taxon>Methanobacteriati</taxon>
        <taxon>Methanobacteriota</taxon>
        <taxon>Methanomada group</taxon>
        <taxon>Methanobacteria</taxon>
        <taxon>Methanobacteriales</taxon>
        <taxon>Methanobacteriaceae</taxon>
        <taxon>Methanobacterium</taxon>
    </lineage>
</organism>
<name>A0A8T5UNY9_9EURY</name>
<proteinExistence type="predicted"/>
<dbReference type="EMBL" id="JAIOUQ010000007">
    <property type="protein sequence ID" value="MBZ2165692.1"/>
    <property type="molecule type" value="Genomic_DNA"/>
</dbReference>
<dbReference type="InterPro" id="IPR005888">
    <property type="entry name" value="dTDP_Gluc_deHydtase"/>
</dbReference>
<dbReference type="CDD" id="cd05246">
    <property type="entry name" value="dTDP_GD_SDR_e"/>
    <property type="match status" value="1"/>
</dbReference>
<dbReference type="PANTHER" id="PTHR43000">
    <property type="entry name" value="DTDP-D-GLUCOSE 4,6-DEHYDRATASE-RELATED"/>
    <property type="match status" value="1"/>
</dbReference>
<protein>
    <submittedName>
        <fullName evidence="5">dTDP-glucose 4,6-dehydratase</fullName>
        <ecNumber evidence="5">4.2.1.46</ecNumber>
    </submittedName>
</protein>
<reference evidence="6" key="1">
    <citation type="journal article" date="2022" name="Microbiol. Resour. Announc.">
        <title>Draft Genome Sequence of a Methanogenic Archaeon from West Spitsbergen Permafrost.</title>
        <authorList>
            <person name="Trubitsyn V."/>
            <person name="Rivkina E."/>
            <person name="Shcherbakova V."/>
        </authorList>
    </citation>
    <scope>NUCLEOTIDE SEQUENCE [LARGE SCALE GENOMIC DNA]</scope>
    <source>
        <strain evidence="6">VT</strain>
    </source>
</reference>
<dbReference type="InterPro" id="IPR016040">
    <property type="entry name" value="NAD(P)-bd_dom"/>
</dbReference>
<comment type="caution">
    <text evidence="5">The sequence shown here is derived from an EMBL/GenBank/DDBJ whole genome shotgun (WGS) entry which is preliminary data.</text>
</comment>
<dbReference type="InterPro" id="IPR036291">
    <property type="entry name" value="NAD(P)-bd_dom_sf"/>
</dbReference>
<dbReference type="SUPFAM" id="SSF51735">
    <property type="entry name" value="NAD(P)-binding Rossmann-fold domains"/>
    <property type="match status" value="1"/>
</dbReference>
<dbReference type="AlphaFoldDB" id="A0A8T5UNY9"/>
<keyword evidence="3 5" id="KW-0456">Lyase</keyword>
<evidence type="ECO:0000313" key="5">
    <source>
        <dbReference type="EMBL" id="MBZ2165692.1"/>
    </source>
</evidence>
<evidence type="ECO:0000256" key="3">
    <source>
        <dbReference type="ARBA" id="ARBA00023239"/>
    </source>
</evidence>
<dbReference type="Gene3D" id="3.40.50.720">
    <property type="entry name" value="NAD(P)-binding Rossmann-like Domain"/>
    <property type="match status" value="1"/>
</dbReference>
<dbReference type="EC" id="4.2.1.46" evidence="5"/>
<feature type="domain" description="NAD(P)-binding" evidence="4">
    <location>
        <begin position="4"/>
        <end position="299"/>
    </location>
</feature>